<dbReference type="Proteomes" id="UP000217257">
    <property type="component" value="Chromosome"/>
</dbReference>
<evidence type="ECO:0000313" key="3">
    <source>
        <dbReference type="Proteomes" id="UP000217257"/>
    </source>
</evidence>
<sequence>MMSALHTGLVLAEVGVGRIQGGWGYIWSSYAIAWGSLALYALSLWLRRPGKAVNDSKELAP</sequence>
<proteinExistence type="predicted"/>
<dbReference type="KEGG" id="cfus:CYFUS_005645"/>
<feature type="transmembrane region" description="Helical" evidence="1">
    <location>
        <begin position="27"/>
        <end position="46"/>
    </location>
</feature>
<organism evidence="2 3">
    <name type="scientific">Cystobacter fuscus</name>
    <dbReference type="NCBI Taxonomy" id="43"/>
    <lineage>
        <taxon>Bacteria</taxon>
        <taxon>Pseudomonadati</taxon>
        <taxon>Myxococcota</taxon>
        <taxon>Myxococcia</taxon>
        <taxon>Myxococcales</taxon>
        <taxon>Cystobacterineae</taxon>
        <taxon>Archangiaceae</taxon>
        <taxon>Cystobacter</taxon>
    </lineage>
</organism>
<evidence type="ECO:0000256" key="1">
    <source>
        <dbReference type="SAM" id="Phobius"/>
    </source>
</evidence>
<name>A0A250J9M2_9BACT</name>
<protein>
    <submittedName>
        <fullName evidence="2">Uncharacterized protein</fullName>
    </submittedName>
</protein>
<accession>A0A250J9M2</accession>
<dbReference type="EMBL" id="CP022098">
    <property type="protein sequence ID" value="ATB40197.1"/>
    <property type="molecule type" value="Genomic_DNA"/>
</dbReference>
<keyword evidence="1" id="KW-1133">Transmembrane helix</keyword>
<gene>
    <name evidence="2" type="ORF">CYFUS_005645</name>
</gene>
<reference evidence="2 3" key="1">
    <citation type="submission" date="2017-06" db="EMBL/GenBank/DDBJ databases">
        <title>Sequencing and comparative analysis of myxobacterial genomes.</title>
        <authorList>
            <person name="Rupp O."/>
            <person name="Goesmann A."/>
            <person name="Sogaard-Andersen L."/>
        </authorList>
    </citation>
    <scope>NUCLEOTIDE SEQUENCE [LARGE SCALE GENOMIC DNA]</scope>
    <source>
        <strain evidence="2 3">DSM 52655</strain>
    </source>
</reference>
<keyword evidence="1" id="KW-0472">Membrane</keyword>
<evidence type="ECO:0000313" key="2">
    <source>
        <dbReference type="EMBL" id="ATB40197.1"/>
    </source>
</evidence>
<keyword evidence="1" id="KW-0812">Transmembrane</keyword>
<dbReference type="RefSeq" id="WP_232536862.1">
    <property type="nucleotide sequence ID" value="NZ_CP022098.1"/>
</dbReference>
<dbReference type="AlphaFoldDB" id="A0A250J9M2"/>